<evidence type="ECO:0000313" key="1">
    <source>
        <dbReference type="EMBL" id="SFC72626.1"/>
    </source>
</evidence>
<reference evidence="2" key="1">
    <citation type="submission" date="2016-10" db="EMBL/GenBank/DDBJ databases">
        <authorList>
            <person name="Varghese N."/>
            <person name="Submissions S."/>
        </authorList>
    </citation>
    <scope>NUCLEOTIDE SEQUENCE [LARGE SCALE GENOMIC DNA]</scope>
    <source>
        <strain evidence="2">DSM 24499</strain>
    </source>
</reference>
<keyword evidence="2" id="KW-1185">Reference proteome</keyword>
<name>A0A1I1LI45_9FLAO</name>
<accession>A0A1I1LI45</accession>
<dbReference type="RefSeq" id="WP_092543962.1">
    <property type="nucleotide sequence ID" value="NZ_FOKV01000008.1"/>
</dbReference>
<protein>
    <submittedName>
        <fullName evidence="1">Uncharacterized protein</fullName>
    </submittedName>
</protein>
<dbReference type="EMBL" id="FOKV01000008">
    <property type="protein sequence ID" value="SFC72626.1"/>
    <property type="molecule type" value="Genomic_DNA"/>
</dbReference>
<sequence>MNNKIFNIEILEPIDFENPFVIESLIKERMLSHLDGKYHIQSVDLSLNRRDNYVLIVVVDLLD</sequence>
<dbReference type="Proteomes" id="UP000199438">
    <property type="component" value="Unassembled WGS sequence"/>
</dbReference>
<evidence type="ECO:0000313" key="2">
    <source>
        <dbReference type="Proteomes" id="UP000199438"/>
    </source>
</evidence>
<dbReference type="OrthoDB" id="1448150at2"/>
<organism evidence="1 2">
    <name type="scientific">Zunongwangia mangrovi</name>
    <dbReference type="NCBI Taxonomy" id="1334022"/>
    <lineage>
        <taxon>Bacteria</taxon>
        <taxon>Pseudomonadati</taxon>
        <taxon>Bacteroidota</taxon>
        <taxon>Flavobacteriia</taxon>
        <taxon>Flavobacteriales</taxon>
        <taxon>Flavobacteriaceae</taxon>
        <taxon>Zunongwangia</taxon>
    </lineage>
</organism>
<dbReference type="AlphaFoldDB" id="A0A1I1LI45"/>
<gene>
    <name evidence="1" type="ORF">SAMN04487907_1082</name>
</gene>
<proteinExistence type="predicted"/>